<dbReference type="InterPro" id="IPR011051">
    <property type="entry name" value="RmlC_Cupin_sf"/>
</dbReference>
<proteinExistence type="predicted"/>
<dbReference type="Proteomes" id="UP001269375">
    <property type="component" value="Unassembled WGS sequence"/>
</dbReference>
<dbReference type="PANTHER" id="PTHR36448:SF2">
    <property type="entry name" value="CUPIN TYPE-1 DOMAIN-CONTAINING PROTEIN"/>
    <property type="match status" value="1"/>
</dbReference>
<dbReference type="EMBL" id="JARWAO010000001">
    <property type="protein sequence ID" value="MDR5894645.1"/>
    <property type="molecule type" value="Genomic_DNA"/>
</dbReference>
<dbReference type="RefSeq" id="WP_251593220.1">
    <property type="nucleotide sequence ID" value="NZ_JAMLJI010000002.1"/>
</dbReference>
<evidence type="ECO:0000313" key="2">
    <source>
        <dbReference type="Proteomes" id="UP001269375"/>
    </source>
</evidence>
<comment type="caution">
    <text evidence="1">The sequence shown here is derived from an EMBL/GenBank/DDBJ whole genome shotgun (WGS) entry which is preliminary data.</text>
</comment>
<dbReference type="PANTHER" id="PTHR36448">
    <property type="entry name" value="BLR7373 PROTEIN"/>
    <property type="match status" value="1"/>
</dbReference>
<keyword evidence="2" id="KW-1185">Reference proteome</keyword>
<gene>
    <name evidence="1" type="ORF">QC825_00995</name>
</gene>
<dbReference type="SUPFAM" id="SSF51182">
    <property type="entry name" value="RmlC-like cupins"/>
    <property type="match status" value="1"/>
</dbReference>
<reference evidence="1 2" key="1">
    <citation type="submission" date="2023-04" db="EMBL/GenBank/DDBJ databases">
        <title>A long-awaited taxogenomic arrangement of the family Halomonadaceae.</title>
        <authorList>
            <person name="De La Haba R."/>
            <person name="Chuvochina M."/>
            <person name="Wittouck S."/>
            <person name="Arahal D.R."/>
            <person name="Sanchez-Porro C."/>
            <person name="Hugenholtz P."/>
            <person name="Ventosa A."/>
        </authorList>
    </citation>
    <scope>NUCLEOTIDE SEQUENCE [LARGE SCALE GENOMIC DNA]</scope>
    <source>
        <strain evidence="1 2">DSM 22428</strain>
    </source>
</reference>
<sequence length="111" mass="12443">MPPSPDTFLLDEDLRHGVPNSSLPVLHYRRAFDPGMPALAPHIERCFKANGWLPAWRYGLYPFDHFHTTAHEALGVYQGWALARLGGPAGVRAGRRSAWRIVGLLTSLWGR</sequence>
<accession>A0ABU1GRK8</accession>
<organism evidence="1 2">
    <name type="scientific">Larsenimonas suaedae</name>
    <dbReference type="NCBI Taxonomy" id="1851019"/>
    <lineage>
        <taxon>Bacteria</taxon>
        <taxon>Pseudomonadati</taxon>
        <taxon>Pseudomonadota</taxon>
        <taxon>Gammaproteobacteria</taxon>
        <taxon>Oceanospirillales</taxon>
        <taxon>Halomonadaceae</taxon>
        <taxon>Larsenimonas</taxon>
    </lineage>
</organism>
<protein>
    <submittedName>
        <fullName evidence="1">Uncharacterized protein</fullName>
    </submittedName>
</protein>
<name>A0ABU1GRK8_9GAMM</name>
<evidence type="ECO:0000313" key="1">
    <source>
        <dbReference type="EMBL" id="MDR5894645.1"/>
    </source>
</evidence>
<dbReference type="InterPro" id="IPR047121">
    <property type="entry name" value="YjiB-like"/>
</dbReference>